<accession>A0A0F9H2M2</accession>
<dbReference type="EMBL" id="LAZR01016261">
    <property type="protein sequence ID" value="KKM05264.1"/>
    <property type="molecule type" value="Genomic_DNA"/>
</dbReference>
<dbReference type="AlphaFoldDB" id="A0A0F9H2M2"/>
<protein>
    <submittedName>
        <fullName evidence="1">Uncharacterized protein</fullName>
    </submittedName>
</protein>
<gene>
    <name evidence="1" type="ORF">LCGC14_1755860</name>
</gene>
<comment type="caution">
    <text evidence="1">The sequence shown here is derived from an EMBL/GenBank/DDBJ whole genome shotgun (WGS) entry which is preliminary data.</text>
</comment>
<sequence>MTTTTTPASPKKLRDGSWGALAQSDSVSVGDTLQITTRAGKTWAATVSTVIWSGKGVSICATETAVATPTTPSRRMGSGRGQAAKMPGYSSYCTDNDYCRCYDCAS</sequence>
<reference evidence="1" key="1">
    <citation type="journal article" date="2015" name="Nature">
        <title>Complex archaea that bridge the gap between prokaryotes and eukaryotes.</title>
        <authorList>
            <person name="Spang A."/>
            <person name="Saw J.H."/>
            <person name="Jorgensen S.L."/>
            <person name="Zaremba-Niedzwiedzka K."/>
            <person name="Martijn J."/>
            <person name="Lind A.E."/>
            <person name="van Eijk R."/>
            <person name="Schleper C."/>
            <person name="Guy L."/>
            <person name="Ettema T.J."/>
        </authorList>
    </citation>
    <scope>NUCLEOTIDE SEQUENCE</scope>
</reference>
<organism evidence="1">
    <name type="scientific">marine sediment metagenome</name>
    <dbReference type="NCBI Taxonomy" id="412755"/>
    <lineage>
        <taxon>unclassified sequences</taxon>
        <taxon>metagenomes</taxon>
        <taxon>ecological metagenomes</taxon>
    </lineage>
</organism>
<name>A0A0F9H2M2_9ZZZZ</name>
<evidence type="ECO:0000313" key="1">
    <source>
        <dbReference type="EMBL" id="KKM05264.1"/>
    </source>
</evidence>
<proteinExistence type="predicted"/>